<dbReference type="Gene3D" id="2.60.120.280">
    <property type="entry name" value="Regulatory protein AraC"/>
    <property type="match status" value="1"/>
</dbReference>
<dbReference type="PRINTS" id="PR00032">
    <property type="entry name" value="HTHARAC"/>
</dbReference>
<gene>
    <name evidence="5" type="ORF">SAMN05216464_102370</name>
</gene>
<dbReference type="RefSeq" id="WP_091146250.1">
    <property type="nucleotide sequence ID" value="NZ_FNAI01000002.1"/>
</dbReference>
<dbReference type="EMBL" id="FNAI01000002">
    <property type="protein sequence ID" value="SDD71920.1"/>
    <property type="molecule type" value="Genomic_DNA"/>
</dbReference>
<dbReference type="PANTHER" id="PTHR43280:SF30">
    <property type="entry name" value="MMSAB OPERON REGULATORY PROTEIN"/>
    <property type="match status" value="1"/>
</dbReference>
<dbReference type="InterPro" id="IPR018060">
    <property type="entry name" value="HTH_AraC"/>
</dbReference>
<name>A0A1G6X115_9SPHI</name>
<dbReference type="PROSITE" id="PS00041">
    <property type="entry name" value="HTH_ARAC_FAMILY_1"/>
    <property type="match status" value="1"/>
</dbReference>
<dbReference type="PROSITE" id="PS01124">
    <property type="entry name" value="HTH_ARAC_FAMILY_2"/>
    <property type="match status" value="1"/>
</dbReference>
<dbReference type="GO" id="GO:0043565">
    <property type="term" value="F:sequence-specific DNA binding"/>
    <property type="evidence" value="ECO:0007669"/>
    <property type="project" value="InterPro"/>
</dbReference>
<dbReference type="AlphaFoldDB" id="A0A1G6X115"/>
<dbReference type="Gene3D" id="1.10.10.60">
    <property type="entry name" value="Homeodomain-like"/>
    <property type="match status" value="2"/>
</dbReference>
<keyword evidence="2 5" id="KW-0238">DNA-binding</keyword>
<dbReference type="InterPro" id="IPR003313">
    <property type="entry name" value="AraC-bd"/>
</dbReference>
<evidence type="ECO:0000256" key="3">
    <source>
        <dbReference type="ARBA" id="ARBA00023163"/>
    </source>
</evidence>
<evidence type="ECO:0000256" key="2">
    <source>
        <dbReference type="ARBA" id="ARBA00023125"/>
    </source>
</evidence>
<dbReference type="SMART" id="SM00342">
    <property type="entry name" value="HTH_ARAC"/>
    <property type="match status" value="1"/>
</dbReference>
<feature type="domain" description="HTH araC/xylS-type" evidence="4">
    <location>
        <begin position="191"/>
        <end position="289"/>
    </location>
</feature>
<keyword evidence="6" id="KW-1185">Reference proteome</keyword>
<dbReference type="OrthoDB" id="9782911at2"/>
<dbReference type="InterPro" id="IPR018062">
    <property type="entry name" value="HTH_AraC-typ_CS"/>
</dbReference>
<dbReference type="Proteomes" id="UP000199072">
    <property type="component" value="Unassembled WGS sequence"/>
</dbReference>
<evidence type="ECO:0000313" key="6">
    <source>
        <dbReference type="Proteomes" id="UP000199072"/>
    </source>
</evidence>
<dbReference type="PANTHER" id="PTHR43280">
    <property type="entry name" value="ARAC-FAMILY TRANSCRIPTIONAL REGULATOR"/>
    <property type="match status" value="1"/>
</dbReference>
<evidence type="ECO:0000259" key="4">
    <source>
        <dbReference type="PROSITE" id="PS01124"/>
    </source>
</evidence>
<keyword evidence="1" id="KW-0805">Transcription regulation</keyword>
<dbReference type="STRING" id="1391627.SAMN05216464_102370"/>
<dbReference type="SUPFAM" id="SSF51215">
    <property type="entry name" value="Regulatory protein AraC"/>
    <property type="match status" value="1"/>
</dbReference>
<dbReference type="GO" id="GO:0003700">
    <property type="term" value="F:DNA-binding transcription factor activity"/>
    <property type="evidence" value="ECO:0007669"/>
    <property type="project" value="InterPro"/>
</dbReference>
<dbReference type="Pfam" id="PF02311">
    <property type="entry name" value="AraC_binding"/>
    <property type="match status" value="1"/>
</dbReference>
<reference evidence="5 6" key="1">
    <citation type="submission" date="2016-10" db="EMBL/GenBank/DDBJ databases">
        <authorList>
            <person name="de Groot N.N."/>
        </authorList>
    </citation>
    <scope>NUCLEOTIDE SEQUENCE [LARGE SCALE GENOMIC DNA]</scope>
    <source>
        <strain evidence="5 6">47C3B</strain>
    </source>
</reference>
<dbReference type="InterPro" id="IPR009057">
    <property type="entry name" value="Homeodomain-like_sf"/>
</dbReference>
<dbReference type="SUPFAM" id="SSF46689">
    <property type="entry name" value="Homeodomain-like"/>
    <property type="match status" value="2"/>
</dbReference>
<dbReference type="InterPro" id="IPR020449">
    <property type="entry name" value="Tscrpt_reg_AraC-type_HTH"/>
</dbReference>
<dbReference type="Pfam" id="PF12833">
    <property type="entry name" value="HTH_18"/>
    <property type="match status" value="1"/>
</dbReference>
<dbReference type="InterPro" id="IPR037923">
    <property type="entry name" value="HTH-like"/>
</dbReference>
<evidence type="ECO:0000256" key="1">
    <source>
        <dbReference type="ARBA" id="ARBA00023015"/>
    </source>
</evidence>
<organism evidence="5 6">
    <name type="scientific">Mucilaginibacter pineti</name>
    <dbReference type="NCBI Taxonomy" id="1391627"/>
    <lineage>
        <taxon>Bacteria</taxon>
        <taxon>Pseudomonadati</taxon>
        <taxon>Bacteroidota</taxon>
        <taxon>Sphingobacteriia</taxon>
        <taxon>Sphingobacteriales</taxon>
        <taxon>Sphingobacteriaceae</taxon>
        <taxon>Mucilaginibacter</taxon>
    </lineage>
</organism>
<accession>A0A1G6X115</accession>
<keyword evidence="3" id="KW-0804">Transcription</keyword>
<evidence type="ECO:0000313" key="5">
    <source>
        <dbReference type="EMBL" id="SDD71920.1"/>
    </source>
</evidence>
<sequence length="295" mass="33656">MHKSFFKYLTISETEEKWGAYVTSVGYSKVEPNEHYPNQEHPQSHTLTWNRGRILNDYYIVFISKGKGVFGAGNSQPGTVDTGTCFFLYPGIWHRYKPDPKSGWEEYWIGFNGSYMEHLMKSFFDAATPFVNVGASKDMLVLFHKLIDTVAASSIGYPQQVAGITLQILGLVNTISRFKAYENDPVGKLISKAKFILQQSFENQVDMEDIARQLPMGYSSFRKAFKKISGESPNQYHLNLRLNRAKDLLTTTVLNINEVADQTGFESVYYFSKLFKKKNGVSPNAYRKMPPDQEN</sequence>
<protein>
    <submittedName>
        <fullName evidence="5">AraC-type DNA-binding protein</fullName>
    </submittedName>
</protein>
<proteinExistence type="predicted"/>